<proteinExistence type="predicted"/>
<accession>A0ABT0FT13</accession>
<dbReference type="SUPFAM" id="SSF47203">
    <property type="entry name" value="Acyl-CoA dehydrogenase C-terminal domain-like"/>
    <property type="match status" value="1"/>
</dbReference>
<feature type="domain" description="Acyl-CoA oxidase C-terminal" evidence="1">
    <location>
        <begin position="23"/>
        <end position="125"/>
    </location>
</feature>
<evidence type="ECO:0000259" key="1">
    <source>
        <dbReference type="Pfam" id="PF01756"/>
    </source>
</evidence>
<dbReference type="Pfam" id="PF01756">
    <property type="entry name" value="ACOX"/>
    <property type="match status" value="1"/>
</dbReference>
<sequence>MRKPATGQAASTVPEPDSGALARWNHATGPALQLAEATAARSAAQALLQAARATPDAHAADLLLTLHRLLALRLLAPSTGDLLAAGHLRPDHLEHLHTAREQAVAHLASHATALIDAFMIPEDVLTRHPIALPDWDLFLDRIPAALTSGTA</sequence>
<comment type="caution">
    <text evidence="2">The sequence shown here is derived from an EMBL/GenBank/DDBJ whole genome shotgun (WGS) entry which is preliminary data.</text>
</comment>
<dbReference type="Gene3D" id="1.20.140.10">
    <property type="entry name" value="Butyryl-CoA Dehydrogenase, subunit A, domain 3"/>
    <property type="match status" value="1"/>
</dbReference>
<gene>
    <name evidence="2" type="ORF">MF672_017055</name>
</gene>
<evidence type="ECO:0000313" key="2">
    <source>
        <dbReference type="EMBL" id="MCK2215484.1"/>
    </source>
</evidence>
<evidence type="ECO:0000313" key="3">
    <source>
        <dbReference type="Proteomes" id="UP001317259"/>
    </source>
</evidence>
<dbReference type="InterPro" id="IPR036250">
    <property type="entry name" value="AcylCo_DH-like_C"/>
</dbReference>
<protein>
    <recommendedName>
        <fullName evidence="1">Acyl-CoA oxidase C-terminal domain-containing protein</fullName>
    </recommendedName>
</protein>
<reference evidence="2 3" key="1">
    <citation type="submission" date="2022-04" db="EMBL/GenBank/DDBJ databases">
        <title>Genome draft of Actinomadura sp. ATCC 31491.</title>
        <authorList>
            <person name="Shi X."/>
            <person name="Du Y."/>
        </authorList>
    </citation>
    <scope>NUCLEOTIDE SEQUENCE [LARGE SCALE GENOMIC DNA]</scope>
    <source>
        <strain evidence="2 3">ATCC 31491</strain>
    </source>
</reference>
<dbReference type="EMBL" id="JAKRKC020000001">
    <property type="protein sequence ID" value="MCK2215484.1"/>
    <property type="molecule type" value="Genomic_DNA"/>
</dbReference>
<dbReference type="InterPro" id="IPR002655">
    <property type="entry name" value="Acyl-CoA_oxidase_C"/>
</dbReference>
<dbReference type="Proteomes" id="UP001317259">
    <property type="component" value="Unassembled WGS sequence"/>
</dbReference>
<keyword evidence="3" id="KW-1185">Reference proteome</keyword>
<organism evidence="2 3">
    <name type="scientific">Actinomadura luzonensis</name>
    <dbReference type="NCBI Taxonomy" id="2805427"/>
    <lineage>
        <taxon>Bacteria</taxon>
        <taxon>Bacillati</taxon>
        <taxon>Actinomycetota</taxon>
        <taxon>Actinomycetes</taxon>
        <taxon>Streptosporangiales</taxon>
        <taxon>Thermomonosporaceae</taxon>
        <taxon>Actinomadura</taxon>
    </lineage>
</organism>
<name>A0ABT0FT13_9ACTN</name>